<keyword evidence="2" id="KW-1133">Transmembrane helix</keyword>
<keyword evidence="4" id="KW-1185">Reference proteome</keyword>
<evidence type="ECO:0000313" key="3">
    <source>
        <dbReference type="EMBL" id="KAK5980941.1"/>
    </source>
</evidence>
<comment type="caution">
    <text evidence="3">The sequence shown here is derived from an EMBL/GenBank/DDBJ whole genome shotgun (WGS) entry which is preliminary data.</text>
</comment>
<evidence type="ECO:0000256" key="2">
    <source>
        <dbReference type="SAM" id="Phobius"/>
    </source>
</evidence>
<gene>
    <name evidence="3" type="ORF">GCK32_007142</name>
</gene>
<proteinExistence type="predicted"/>
<evidence type="ECO:0000313" key="4">
    <source>
        <dbReference type="Proteomes" id="UP001331761"/>
    </source>
</evidence>
<accession>A0AAN8IPE1</accession>
<sequence>MNFSEVCIKRNDYWVECRCPQGYFSCNEDIMNWMTLNRSIHCFWDMKYYANITQYERYHEWLAKSKTTLPATSTTTTSTSSITFTNTTTSTTKNIAEPLPAAGASTISDDSSSYREAIIEARKKTAFKLFMLSTCMACVLFVQLIFIRMLRNAYRQQYEEYVRNQMELQAKQALSSEAPEAVIGSSGSSSNSSEKRPRFAPMNKRSAEQLSQLLKSAVTPAAAKSPMQLEEYLPGIDSYVPASKRNHKD</sequence>
<dbReference type="Proteomes" id="UP001331761">
    <property type="component" value="Unassembled WGS sequence"/>
</dbReference>
<keyword evidence="2" id="KW-0812">Transmembrane</keyword>
<keyword evidence="2" id="KW-0472">Membrane</keyword>
<evidence type="ECO:0000256" key="1">
    <source>
        <dbReference type="SAM" id="MobiDB-lite"/>
    </source>
</evidence>
<feature type="transmembrane region" description="Helical" evidence="2">
    <location>
        <begin position="129"/>
        <end position="150"/>
    </location>
</feature>
<name>A0AAN8IPE1_TRICO</name>
<reference evidence="3 4" key="1">
    <citation type="submission" date="2019-10" db="EMBL/GenBank/DDBJ databases">
        <title>Assembly and Annotation for the nematode Trichostrongylus colubriformis.</title>
        <authorList>
            <person name="Martin J."/>
        </authorList>
    </citation>
    <scope>NUCLEOTIDE SEQUENCE [LARGE SCALE GENOMIC DNA]</scope>
    <source>
        <strain evidence="3">G859</strain>
        <tissue evidence="3">Whole worm</tissue>
    </source>
</reference>
<feature type="region of interest" description="Disordered" evidence="1">
    <location>
        <begin position="179"/>
        <end position="204"/>
    </location>
</feature>
<dbReference type="EMBL" id="WIXE01006825">
    <property type="protein sequence ID" value="KAK5980941.1"/>
    <property type="molecule type" value="Genomic_DNA"/>
</dbReference>
<protein>
    <submittedName>
        <fullName evidence="3">Uncharacterized protein</fullName>
    </submittedName>
</protein>
<dbReference type="AlphaFoldDB" id="A0AAN8IPE1"/>
<organism evidence="3 4">
    <name type="scientific">Trichostrongylus colubriformis</name>
    <name type="common">Black scour worm</name>
    <dbReference type="NCBI Taxonomy" id="6319"/>
    <lineage>
        <taxon>Eukaryota</taxon>
        <taxon>Metazoa</taxon>
        <taxon>Ecdysozoa</taxon>
        <taxon>Nematoda</taxon>
        <taxon>Chromadorea</taxon>
        <taxon>Rhabditida</taxon>
        <taxon>Rhabditina</taxon>
        <taxon>Rhabditomorpha</taxon>
        <taxon>Strongyloidea</taxon>
        <taxon>Trichostrongylidae</taxon>
        <taxon>Trichostrongylus</taxon>
    </lineage>
</organism>